<proteinExistence type="predicted"/>
<protein>
    <submittedName>
        <fullName evidence="1">Uncharacterized protein</fullName>
    </submittedName>
</protein>
<evidence type="ECO:0000313" key="1">
    <source>
        <dbReference type="EMBL" id="PQQ10919.1"/>
    </source>
</evidence>
<comment type="caution">
    <text evidence="1">The sequence shown here is derived from an EMBL/GenBank/DDBJ whole genome shotgun (WGS) entry which is preliminary data.</text>
</comment>
<dbReference type="Proteomes" id="UP000250321">
    <property type="component" value="Unassembled WGS sequence"/>
</dbReference>
<reference evidence="1 2" key="1">
    <citation type="submission" date="2018-02" db="EMBL/GenBank/DDBJ databases">
        <title>Draft genome of wild Prunus yedoensis var. nudiflora.</title>
        <authorList>
            <person name="Baek S."/>
            <person name="Kim J.-H."/>
            <person name="Choi K."/>
            <person name="Kim G.-B."/>
            <person name="Cho A."/>
            <person name="Jang H."/>
            <person name="Shin C.-H."/>
            <person name="Yu H.-J."/>
            <person name="Mun J.-H."/>
        </authorList>
    </citation>
    <scope>NUCLEOTIDE SEQUENCE [LARGE SCALE GENOMIC DNA]</scope>
    <source>
        <strain evidence="2">cv. Jeju island</strain>
        <tissue evidence="1">Leaf</tissue>
    </source>
</reference>
<dbReference type="AlphaFoldDB" id="A0A314YWZ0"/>
<organism evidence="1 2">
    <name type="scientific">Prunus yedoensis var. nudiflora</name>
    <dbReference type="NCBI Taxonomy" id="2094558"/>
    <lineage>
        <taxon>Eukaryota</taxon>
        <taxon>Viridiplantae</taxon>
        <taxon>Streptophyta</taxon>
        <taxon>Embryophyta</taxon>
        <taxon>Tracheophyta</taxon>
        <taxon>Spermatophyta</taxon>
        <taxon>Magnoliopsida</taxon>
        <taxon>eudicotyledons</taxon>
        <taxon>Gunneridae</taxon>
        <taxon>Pentapetalae</taxon>
        <taxon>rosids</taxon>
        <taxon>fabids</taxon>
        <taxon>Rosales</taxon>
        <taxon>Rosaceae</taxon>
        <taxon>Amygdaloideae</taxon>
        <taxon>Amygdaleae</taxon>
        <taxon>Prunus</taxon>
    </lineage>
</organism>
<accession>A0A314YWZ0</accession>
<dbReference type="OrthoDB" id="1739444at2759"/>
<keyword evidence="2" id="KW-1185">Reference proteome</keyword>
<dbReference type="EMBL" id="PJQY01000446">
    <property type="protein sequence ID" value="PQQ10919.1"/>
    <property type="molecule type" value="Genomic_DNA"/>
</dbReference>
<name>A0A314YWZ0_PRUYE</name>
<dbReference type="STRING" id="2094558.A0A314YWZ0"/>
<sequence>MGIEGVIVDLVQDIKEAVSDMIKPTTIEDRGGARICWKETGMQMQYWMGGVHFLLELDPFIINNGDYKCRLINLRDHHFDSNIILSCLGVHGGRPKMFDFELATNTFLVWDVNVNKEEYHGGFEKVVKDPSGKEINALEQHIKNLFVDVVLTIPGGTLFPMCGLMGIGEPIGRYGDMYYVG</sequence>
<evidence type="ECO:0000313" key="2">
    <source>
        <dbReference type="Proteomes" id="UP000250321"/>
    </source>
</evidence>
<gene>
    <name evidence="1" type="ORF">Pyn_05506</name>
</gene>